<feature type="domain" description="Aminoacyl-transfer RNA synthetases class-II family profile" evidence="2">
    <location>
        <begin position="50"/>
        <end position="319"/>
    </location>
</feature>
<name>A0A084SFZ7_9BACT</name>
<evidence type="ECO:0000313" key="3">
    <source>
        <dbReference type="EMBL" id="KFA87382.1"/>
    </source>
</evidence>
<accession>A0A084SFZ7</accession>
<protein>
    <recommendedName>
        <fullName evidence="2">Aminoacyl-transfer RNA synthetases class-II family profile domain-containing protein</fullName>
    </recommendedName>
</protein>
<organism evidence="3 4">
    <name type="scientific">Archangium violaceum Cb vi76</name>
    <dbReference type="NCBI Taxonomy" id="1406225"/>
    <lineage>
        <taxon>Bacteria</taxon>
        <taxon>Pseudomonadati</taxon>
        <taxon>Myxococcota</taxon>
        <taxon>Myxococcia</taxon>
        <taxon>Myxococcales</taxon>
        <taxon>Cystobacterineae</taxon>
        <taxon>Archangiaceae</taxon>
        <taxon>Archangium</taxon>
    </lineage>
</organism>
<dbReference type="InterPro" id="IPR006195">
    <property type="entry name" value="aa-tRNA-synth_II"/>
</dbReference>
<dbReference type="SUPFAM" id="SSF55681">
    <property type="entry name" value="Class II aaRS and biotin synthetases"/>
    <property type="match status" value="1"/>
</dbReference>
<dbReference type="Proteomes" id="UP000028547">
    <property type="component" value="Unassembled WGS sequence"/>
</dbReference>
<dbReference type="PROSITE" id="PS50862">
    <property type="entry name" value="AA_TRNA_LIGASE_II"/>
    <property type="match status" value="1"/>
</dbReference>
<evidence type="ECO:0000259" key="2">
    <source>
        <dbReference type="PROSITE" id="PS50862"/>
    </source>
</evidence>
<evidence type="ECO:0000256" key="1">
    <source>
        <dbReference type="SAM" id="MobiDB-lite"/>
    </source>
</evidence>
<dbReference type="Gene3D" id="3.30.930.10">
    <property type="entry name" value="Bira Bifunctional Protein, Domain 2"/>
    <property type="match status" value="1"/>
</dbReference>
<dbReference type="AlphaFoldDB" id="A0A084SFZ7"/>
<reference evidence="3 4" key="1">
    <citation type="submission" date="2014-07" db="EMBL/GenBank/DDBJ databases">
        <title>Draft Genome Sequence of Gephyronic Acid Producer, Cystobacter violaceus Strain Cb vi76.</title>
        <authorList>
            <person name="Stevens D.C."/>
            <person name="Young J."/>
            <person name="Carmichael R."/>
            <person name="Tan J."/>
            <person name="Taylor R.E."/>
        </authorList>
    </citation>
    <scope>NUCLEOTIDE SEQUENCE [LARGE SCALE GENOMIC DNA]</scope>
    <source>
        <strain evidence="3 4">Cb vi76</strain>
    </source>
</reference>
<dbReference type="EMBL" id="JPMI01000378">
    <property type="protein sequence ID" value="KFA87382.1"/>
    <property type="molecule type" value="Genomic_DNA"/>
</dbReference>
<dbReference type="InterPro" id="IPR045864">
    <property type="entry name" value="aa-tRNA-synth_II/BPL/LPL"/>
</dbReference>
<gene>
    <name evidence="3" type="ORF">Q664_47685</name>
</gene>
<sequence>MSALTVDPKSLAFDSGRSPRPEAIGQLMERGDLRSYENGTLGMSGPALWLFRYFERKFLEMAFRYGASERQYPTLMPISVMERTDYFKSFPHHATFAMCLDRDTTSLRQFVDAVKGGERVEEGAASRVRSAGAVLSGAVCYHCYAELQDRPITGEPLVLTTQGRCFRYEHGEFAPLRRQWEFTMREIVLLGPEAPIASMREKLLLEVVAFAKAHGLTGRIDVASDPFFGAVEGRARTLLQRAQSLKYELLVDVTGQKGGDLAIASFNLHGDSFSRTFGLSLPDGQQASTGCIAFGLERWVAAFTAYHGVDPSAWREVIPASEFAPTPNRGAV</sequence>
<feature type="region of interest" description="Disordered" evidence="1">
    <location>
        <begin position="1"/>
        <end position="22"/>
    </location>
</feature>
<proteinExistence type="predicted"/>
<comment type="caution">
    <text evidence="3">The sequence shown here is derived from an EMBL/GenBank/DDBJ whole genome shotgun (WGS) entry which is preliminary data.</text>
</comment>
<dbReference type="RefSeq" id="WP_043412289.1">
    <property type="nucleotide sequence ID" value="NZ_JPMI01000378.1"/>
</dbReference>
<evidence type="ECO:0000313" key="4">
    <source>
        <dbReference type="Proteomes" id="UP000028547"/>
    </source>
</evidence>